<dbReference type="Proteomes" id="UP000078559">
    <property type="component" value="Chromosome 9"/>
</dbReference>
<dbReference type="OrthoDB" id="3535998at2759"/>
<dbReference type="AlphaFoldDB" id="A0A194WA09"/>
<dbReference type="PANTHER" id="PTHR37012">
    <property type="entry name" value="B-ZIP TRANSCRIPTION FACTOR (EUROFUNG)-RELATED"/>
    <property type="match status" value="1"/>
</dbReference>
<dbReference type="SMR" id="A0A194WA09"/>
<sequence length="303" mass="33325">MACTTTTHLRSSAPLSAPINTNIKMEKDSGRQTSAELRTNKRKGTRSVSTLTPSQLARKRANDREAQRAIRARTKEHIERLECELEELKSKQNRDETVQDLLKRNKALECELKRLRKTMGIPHTDPYPSSVYENELPSLPSSGVPSLSSSYGQSVRASADGYGYSHIPTPEPSEPWTTSIPVTVPSAVSSPSSSGPMEEYGYIPPSLPALIDGITVPATAVPYQNEVEYEDGVDSGENDSNAALRYPPVTTNCGSQPDTYLIEQGFPKPSSNHVAMTNSYPIHHQPQQWGSMYGVYYPQSPSL</sequence>
<proteinExistence type="predicted"/>
<feature type="region of interest" description="Disordered" evidence="2">
    <location>
        <begin position="26"/>
        <end position="54"/>
    </location>
</feature>
<name>A0A194WA09_CYTMA</name>
<dbReference type="EMBL" id="CM003106">
    <property type="protein sequence ID" value="KUI72935.1"/>
    <property type="molecule type" value="Genomic_DNA"/>
</dbReference>
<evidence type="ECO:0000313" key="3">
    <source>
        <dbReference type="EMBL" id="KUI72935.1"/>
    </source>
</evidence>
<gene>
    <name evidence="3" type="ORF">VM1G_08398</name>
</gene>
<reference evidence="3" key="1">
    <citation type="submission" date="2014-12" db="EMBL/GenBank/DDBJ databases">
        <title>Genome Sequence of Valsa Canker Pathogens Uncovers a Specific Adaption of Colonization on Woody Bark.</title>
        <authorList>
            <person name="Yin Z."/>
            <person name="Liu H."/>
            <person name="Gao X."/>
            <person name="Li Z."/>
            <person name="Song N."/>
            <person name="Ke X."/>
            <person name="Dai Q."/>
            <person name="Wu Y."/>
            <person name="Sun Y."/>
            <person name="Xu J.-R."/>
            <person name="Kang Z.K."/>
            <person name="Wang L."/>
            <person name="Huang L."/>
        </authorList>
    </citation>
    <scope>NUCLEOTIDE SEQUENCE [LARGE SCALE GENOMIC DNA]</scope>
    <source>
        <strain evidence="3">03-8</strain>
    </source>
</reference>
<evidence type="ECO:0000256" key="2">
    <source>
        <dbReference type="SAM" id="MobiDB-lite"/>
    </source>
</evidence>
<organism evidence="3 4">
    <name type="scientific">Cytospora mali</name>
    <name type="common">Apple Valsa canker fungus</name>
    <name type="synonym">Valsa mali</name>
    <dbReference type="NCBI Taxonomy" id="578113"/>
    <lineage>
        <taxon>Eukaryota</taxon>
        <taxon>Fungi</taxon>
        <taxon>Dikarya</taxon>
        <taxon>Ascomycota</taxon>
        <taxon>Pezizomycotina</taxon>
        <taxon>Sordariomycetes</taxon>
        <taxon>Sordariomycetidae</taxon>
        <taxon>Diaporthales</taxon>
        <taxon>Cytosporaceae</taxon>
        <taxon>Cytospora</taxon>
    </lineage>
</organism>
<keyword evidence="4" id="KW-1185">Reference proteome</keyword>
<evidence type="ECO:0000256" key="1">
    <source>
        <dbReference type="SAM" id="Coils"/>
    </source>
</evidence>
<protein>
    <submittedName>
        <fullName evidence="3">AP-1-like transcription factor</fullName>
    </submittedName>
</protein>
<accession>A0A194WA09</accession>
<keyword evidence="1" id="KW-0175">Coiled coil</keyword>
<evidence type="ECO:0000313" key="4">
    <source>
        <dbReference type="Proteomes" id="UP000078559"/>
    </source>
</evidence>
<dbReference type="Gene3D" id="1.20.5.170">
    <property type="match status" value="1"/>
</dbReference>
<dbReference type="CDD" id="cd14688">
    <property type="entry name" value="bZIP_YAP"/>
    <property type="match status" value="1"/>
</dbReference>
<feature type="coiled-coil region" evidence="1">
    <location>
        <begin position="64"/>
        <end position="118"/>
    </location>
</feature>